<evidence type="ECO:0000256" key="14">
    <source>
        <dbReference type="RuleBase" id="RU003848"/>
    </source>
</evidence>
<comment type="caution">
    <text evidence="16">The sequence shown here is derived from an EMBL/GenBank/DDBJ whole genome shotgun (WGS) entry which is preliminary data.</text>
</comment>
<evidence type="ECO:0000256" key="12">
    <source>
        <dbReference type="ARBA" id="ARBA00037847"/>
    </source>
</evidence>
<evidence type="ECO:0000256" key="11">
    <source>
        <dbReference type="ARBA" id="ARBA00025614"/>
    </source>
</evidence>
<keyword evidence="2 13" id="KW-0813">Transport</keyword>
<dbReference type="Pfam" id="PF00213">
    <property type="entry name" value="OSCP"/>
    <property type="match status" value="1"/>
</dbReference>
<dbReference type="GO" id="GO:0046933">
    <property type="term" value="F:proton-transporting ATP synthase activity, rotational mechanism"/>
    <property type="evidence" value="ECO:0007669"/>
    <property type="project" value="UniProtKB-UniRule"/>
</dbReference>
<dbReference type="RefSeq" id="WP_106705550.1">
    <property type="nucleotide sequence ID" value="NZ_PXXU01000003.1"/>
</dbReference>
<sequence length="249" mass="28390">MDLDWTTFVLEIINFLILVWILKRFLYQPILGVIARRRADIDKSLSDALQIRNEANELKSKNEQYLAEWEAKKEAAQAQLNTELASIRESKLAELEIRVNEEAERRRVLAERNRHEFERSMEEKGIAQGVAFTSKLLSRLASPELENRLYIVLMEDLQGLSQHDKHEIAVAAEEPGLQIKIQSTFPLDTSKRGELTRSLHEVAGKALPVVFNTNPELISGFQIDIGAWILHANLRDELKSFGGVLRHAG</sequence>
<evidence type="ECO:0000256" key="13">
    <source>
        <dbReference type="HAMAP-Rule" id="MF_01398"/>
    </source>
</evidence>
<comment type="function">
    <text evidence="11">Component of the F(0) channel, it forms part of the peripheral stalk, linking F(1) to F(0). The b'-subunit is a diverged and duplicated form of b found in plants and photosynthetic bacteria.</text>
</comment>
<evidence type="ECO:0000256" key="1">
    <source>
        <dbReference type="ARBA" id="ARBA00005513"/>
    </source>
</evidence>
<proteinExistence type="inferred from homology"/>
<dbReference type="InterPro" id="IPR002146">
    <property type="entry name" value="ATP_synth_b/b'su_bac/chlpt"/>
</dbReference>
<comment type="function">
    <text evidence="10 13">F(1)F(0) ATP synthase produces ATP from ADP in the presence of a proton or sodium gradient. F-type ATPases consist of two structural domains, F(1) containing the extramembraneous catalytic core and F(0) containing the membrane proton channel, linked together by a central stalk and a peripheral stalk. During catalysis, ATP synthesis in the catalytic domain of F(1) is coupled via a rotary mechanism of the central stalk subunits to proton translocation.</text>
</comment>
<comment type="similarity">
    <text evidence="1 13 14">Belongs to the ATPase B chain family.</text>
</comment>
<dbReference type="OrthoDB" id="466272at2"/>
<dbReference type="PANTHER" id="PTHR33445:SF2">
    <property type="entry name" value="ATP SYNTHASE SUBUNIT B', CHLOROPLASTIC"/>
    <property type="match status" value="1"/>
</dbReference>
<keyword evidence="5 13" id="KW-0375">Hydrogen ion transport</keyword>
<keyword evidence="6 13" id="KW-1133">Transmembrane helix</keyword>
<evidence type="ECO:0000256" key="6">
    <source>
        <dbReference type="ARBA" id="ARBA00022989"/>
    </source>
</evidence>
<accession>A0A2P7NZ63</accession>
<comment type="subcellular location">
    <subcellularLocation>
        <location evidence="13">Cell membrane</location>
        <topology evidence="13">Single-pass membrane protein</topology>
    </subcellularLocation>
    <subcellularLocation>
        <location evidence="12">Endomembrane system</location>
        <topology evidence="12">Single-pass membrane protein</topology>
    </subcellularLocation>
</comment>
<reference evidence="16 17" key="1">
    <citation type="submission" date="2018-03" db="EMBL/GenBank/DDBJ databases">
        <title>Draft genome of Nitrosomonas supralitoralis APG5.</title>
        <authorList>
            <person name="Urakawa H."/>
            <person name="Lopez J.V."/>
        </authorList>
    </citation>
    <scope>NUCLEOTIDE SEQUENCE [LARGE SCALE GENOMIC DNA]</scope>
    <source>
        <strain evidence="16 17">APG5</strain>
    </source>
</reference>
<organism evidence="16 17">
    <name type="scientific">Nitrosomonas supralitoralis</name>
    <dbReference type="NCBI Taxonomy" id="2116706"/>
    <lineage>
        <taxon>Bacteria</taxon>
        <taxon>Pseudomonadati</taxon>
        <taxon>Pseudomonadota</taxon>
        <taxon>Betaproteobacteria</taxon>
        <taxon>Nitrosomonadales</taxon>
        <taxon>Nitrosomonadaceae</taxon>
        <taxon>Nitrosomonas</taxon>
    </lineage>
</organism>
<dbReference type="EMBL" id="PXXU01000003">
    <property type="protein sequence ID" value="PSJ18744.1"/>
    <property type="molecule type" value="Genomic_DNA"/>
</dbReference>
<keyword evidence="7 13" id="KW-0406">Ion transport</keyword>
<dbReference type="GO" id="GO:0046961">
    <property type="term" value="F:proton-transporting ATPase activity, rotational mechanism"/>
    <property type="evidence" value="ECO:0007669"/>
    <property type="project" value="TreeGrafter"/>
</dbReference>
<dbReference type="CDD" id="cd06503">
    <property type="entry name" value="ATP-synt_Fo_b"/>
    <property type="match status" value="1"/>
</dbReference>
<dbReference type="InterPro" id="IPR050059">
    <property type="entry name" value="ATP_synthase_B_chain"/>
</dbReference>
<keyword evidence="3 13" id="KW-0138">CF(0)</keyword>
<dbReference type="PANTHER" id="PTHR33445">
    <property type="entry name" value="ATP SYNTHASE SUBUNIT B', CHLOROPLASTIC"/>
    <property type="match status" value="1"/>
</dbReference>
<evidence type="ECO:0000256" key="4">
    <source>
        <dbReference type="ARBA" id="ARBA00022692"/>
    </source>
</evidence>
<dbReference type="InterPro" id="IPR000711">
    <property type="entry name" value="ATPase_OSCP/dsu"/>
</dbReference>
<keyword evidence="15" id="KW-0175">Coiled coil</keyword>
<feature type="transmembrane region" description="Helical" evidence="13">
    <location>
        <begin position="6"/>
        <end position="27"/>
    </location>
</feature>
<gene>
    <name evidence="13" type="primary">atpF</name>
    <name evidence="16" type="ORF">C7H79_01625</name>
</gene>
<evidence type="ECO:0000256" key="5">
    <source>
        <dbReference type="ARBA" id="ARBA00022781"/>
    </source>
</evidence>
<dbReference type="GO" id="GO:0005886">
    <property type="term" value="C:plasma membrane"/>
    <property type="evidence" value="ECO:0007669"/>
    <property type="project" value="UniProtKB-SubCell"/>
</dbReference>
<dbReference type="Pfam" id="PF00430">
    <property type="entry name" value="ATP-synt_B"/>
    <property type="match status" value="1"/>
</dbReference>
<evidence type="ECO:0000256" key="7">
    <source>
        <dbReference type="ARBA" id="ARBA00023065"/>
    </source>
</evidence>
<keyword evidence="13" id="KW-1003">Cell membrane</keyword>
<keyword evidence="9 13" id="KW-0066">ATP synthesis</keyword>
<evidence type="ECO:0000313" key="16">
    <source>
        <dbReference type="EMBL" id="PSJ18744.1"/>
    </source>
</evidence>
<evidence type="ECO:0000256" key="10">
    <source>
        <dbReference type="ARBA" id="ARBA00025198"/>
    </source>
</evidence>
<protein>
    <recommendedName>
        <fullName evidence="13">ATP synthase subunit b</fullName>
    </recommendedName>
    <alternativeName>
        <fullName evidence="13">ATP synthase F(0) sector subunit b</fullName>
    </alternativeName>
    <alternativeName>
        <fullName evidence="13">ATPase subunit I</fullName>
    </alternativeName>
    <alternativeName>
        <fullName evidence="13">F-type ATPase subunit b</fullName>
        <shortName evidence="13">F-ATPase subunit b</shortName>
    </alternativeName>
</protein>
<name>A0A2P7NZ63_9PROT</name>
<evidence type="ECO:0000256" key="9">
    <source>
        <dbReference type="ARBA" id="ARBA00023310"/>
    </source>
</evidence>
<dbReference type="GO" id="GO:0045259">
    <property type="term" value="C:proton-transporting ATP synthase complex"/>
    <property type="evidence" value="ECO:0007669"/>
    <property type="project" value="UniProtKB-KW"/>
</dbReference>
<keyword evidence="4 13" id="KW-0812">Transmembrane</keyword>
<evidence type="ECO:0000313" key="17">
    <source>
        <dbReference type="Proteomes" id="UP000241912"/>
    </source>
</evidence>
<feature type="coiled-coil region" evidence="15">
    <location>
        <begin position="48"/>
        <end position="120"/>
    </location>
</feature>
<evidence type="ECO:0000256" key="8">
    <source>
        <dbReference type="ARBA" id="ARBA00023136"/>
    </source>
</evidence>
<dbReference type="AlphaFoldDB" id="A0A2P7NZ63"/>
<evidence type="ECO:0000256" key="3">
    <source>
        <dbReference type="ARBA" id="ARBA00022547"/>
    </source>
</evidence>
<evidence type="ECO:0000256" key="2">
    <source>
        <dbReference type="ARBA" id="ARBA00022448"/>
    </source>
</evidence>
<keyword evidence="8 13" id="KW-0472">Membrane</keyword>
<keyword evidence="17" id="KW-1185">Reference proteome</keyword>
<dbReference type="HAMAP" id="MF_01398">
    <property type="entry name" value="ATP_synth_b_bprime"/>
    <property type="match status" value="1"/>
</dbReference>
<dbReference type="Proteomes" id="UP000241912">
    <property type="component" value="Unassembled WGS sequence"/>
</dbReference>
<evidence type="ECO:0000256" key="15">
    <source>
        <dbReference type="SAM" id="Coils"/>
    </source>
</evidence>
<comment type="subunit">
    <text evidence="13">F-type ATPases have 2 components, F(1) - the catalytic core - and F(0) - the membrane proton channel. F(1) has five subunits: alpha(3), beta(3), gamma(1), delta(1), epsilon(1). F(0) has three main subunits: a(1), b(2) and c(10-14). The alpha and beta chains form an alternating ring which encloses part of the gamma chain. F(1) is attached to F(0) by a central stalk formed by the gamma and epsilon chains, while a peripheral stalk is formed by the delta and b chains.</text>
</comment>
<dbReference type="GO" id="GO:0012505">
    <property type="term" value="C:endomembrane system"/>
    <property type="evidence" value="ECO:0007669"/>
    <property type="project" value="UniProtKB-SubCell"/>
</dbReference>